<protein>
    <submittedName>
        <fullName evidence="3">Uncharacterized protein</fullName>
    </submittedName>
</protein>
<accession>A0A5S9INL1</accession>
<sequence length="448" mass="52106">MPKYYILGVFILCIITMGAQEQDNKRIENLEKENKKLQQQLQTQNDLLQKLQKKLIELEKAVLSLKEKDKPLSAKEKQEWLKKITEQQKKLVKSQGELQKLRNDEQQLFILHGALASFCEKAKKFNTKDSVDKYLQQKKIKYTFKEQKLSKEVYAQSLSYEFIVDDINLICELIASIEKQYVAIQKLELKSVQSNIKVDLHFYTIDVVYIKNELSKAKKLITNVKSTKETKKSIEENKLPTYKVSLQQNKNIFNKKRNLPTSVSTESRILPVEKQQKKPKKKPQKTVKKSATKISVSTAKDAQKKLQEITDKTNKIQKVLVNAKQIATTKELIQKMKKQIANRQINTAYKLNKIFSLVQQNPLVIDSLVLDYQKQGRKKPQYKYTWKIDCFYFATSLEPTVAFIEKLVVQGFSNQTPLQFKKKTLMGRKGYQFLLNLSHSAKNANDKS</sequence>
<proteinExistence type="predicted"/>
<reference evidence="3 4" key="1">
    <citation type="submission" date="2019-08" db="EMBL/GenBank/DDBJ databases">
        <title>Complete genome sequence of Candidatus Uab amorphum.</title>
        <authorList>
            <person name="Shiratori T."/>
            <person name="Suzuki S."/>
            <person name="Kakizawa Y."/>
            <person name="Ishida K."/>
        </authorList>
    </citation>
    <scope>NUCLEOTIDE SEQUENCE [LARGE SCALE GENOMIC DNA]</scope>
    <source>
        <strain evidence="3 4">SRT547</strain>
    </source>
</reference>
<keyword evidence="4" id="KW-1185">Reference proteome</keyword>
<evidence type="ECO:0000313" key="3">
    <source>
        <dbReference type="EMBL" id="BBM84831.1"/>
    </source>
</evidence>
<keyword evidence="1" id="KW-0175">Coiled coil</keyword>
<name>A0A5S9INL1_UABAM</name>
<dbReference type="KEGG" id="uam:UABAM_03192"/>
<feature type="coiled-coil region" evidence="1">
    <location>
        <begin position="20"/>
        <end position="104"/>
    </location>
</feature>
<dbReference type="AlphaFoldDB" id="A0A5S9INL1"/>
<feature type="compositionally biased region" description="Basic residues" evidence="2">
    <location>
        <begin position="277"/>
        <end position="291"/>
    </location>
</feature>
<dbReference type="Proteomes" id="UP000326354">
    <property type="component" value="Chromosome"/>
</dbReference>
<dbReference type="RefSeq" id="WP_151968960.1">
    <property type="nucleotide sequence ID" value="NZ_AP019860.1"/>
</dbReference>
<gene>
    <name evidence="3" type="ORF">UABAM_03192</name>
</gene>
<evidence type="ECO:0000313" key="4">
    <source>
        <dbReference type="Proteomes" id="UP000326354"/>
    </source>
</evidence>
<evidence type="ECO:0000256" key="2">
    <source>
        <dbReference type="SAM" id="MobiDB-lite"/>
    </source>
</evidence>
<evidence type="ECO:0000256" key="1">
    <source>
        <dbReference type="SAM" id="Coils"/>
    </source>
</evidence>
<feature type="region of interest" description="Disordered" evidence="2">
    <location>
        <begin position="272"/>
        <end position="293"/>
    </location>
</feature>
<organism evidence="3 4">
    <name type="scientific">Uabimicrobium amorphum</name>
    <dbReference type="NCBI Taxonomy" id="2596890"/>
    <lineage>
        <taxon>Bacteria</taxon>
        <taxon>Pseudomonadati</taxon>
        <taxon>Planctomycetota</taxon>
        <taxon>Candidatus Uabimicrobiia</taxon>
        <taxon>Candidatus Uabimicrobiales</taxon>
        <taxon>Candidatus Uabimicrobiaceae</taxon>
        <taxon>Candidatus Uabimicrobium</taxon>
    </lineage>
</organism>
<dbReference type="EMBL" id="AP019860">
    <property type="protein sequence ID" value="BBM84831.1"/>
    <property type="molecule type" value="Genomic_DNA"/>
</dbReference>